<proteinExistence type="predicted"/>
<name>A0A6N6VMT8_9HYPH</name>
<reference evidence="3 4" key="1">
    <citation type="submission" date="2019-09" db="EMBL/GenBank/DDBJ databases">
        <title>Parvibaculum sedimenti sp. nov., isolated from sediment.</title>
        <authorList>
            <person name="Wang Y."/>
        </authorList>
    </citation>
    <scope>NUCLEOTIDE SEQUENCE [LARGE SCALE GENOMIC DNA]</scope>
    <source>
        <strain evidence="3 4">HXT-9</strain>
    </source>
</reference>
<dbReference type="PANTHER" id="PTHR47396:SF1">
    <property type="entry name" value="ATP-DEPENDENT HELICASE IRC3-RELATED"/>
    <property type="match status" value="1"/>
</dbReference>
<dbReference type="GO" id="GO:0005829">
    <property type="term" value="C:cytosol"/>
    <property type="evidence" value="ECO:0007669"/>
    <property type="project" value="TreeGrafter"/>
</dbReference>
<keyword evidence="3" id="KW-0540">Nuclease</keyword>
<comment type="caution">
    <text evidence="3">The sequence shown here is derived from an EMBL/GenBank/DDBJ whole genome shotgun (WGS) entry which is preliminary data.</text>
</comment>
<protein>
    <submittedName>
        <fullName evidence="3">Type III restriction endonuclease subunit R</fullName>
    </submittedName>
</protein>
<dbReference type="EMBL" id="WESC01000008">
    <property type="protein sequence ID" value="KAB7740011.1"/>
    <property type="molecule type" value="Genomic_DNA"/>
</dbReference>
<keyword evidence="1" id="KW-0175">Coiled coil</keyword>
<keyword evidence="4" id="KW-1185">Reference proteome</keyword>
<dbReference type="Gene3D" id="3.40.50.300">
    <property type="entry name" value="P-loop containing nucleotide triphosphate hydrolases"/>
    <property type="match status" value="2"/>
</dbReference>
<feature type="coiled-coil region" evidence="1">
    <location>
        <begin position="325"/>
        <end position="352"/>
    </location>
</feature>
<evidence type="ECO:0000313" key="4">
    <source>
        <dbReference type="Proteomes" id="UP000468901"/>
    </source>
</evidence>
<organism evidence="3 4">
    <name type="scientific">Parvibaculum sedimenti</name>
    <dbReference type="NCBI Taxonomy" id="2608632"/>
    <lineage>
        <taxon>Bacteria</taxon>
        <taxon>Pseudomonadati</taxon>
        <taxon>Pseudomonadota</taxon>
        <taxon>Alphaproteobacteria</taxon>
        <taxon>Hyphomicrobiales</taxon>
        <taxon>Parvibaculaceae</taxon>
        <taxon>Parvibaculum</taxon>
    </lineage>
</organism>
<dbReference type="PANTHER" id="PTHR47396">
    <property type="entry name" value="TYPE I RESTRICTION ENZYME ECOKI R PROTEIN"/>
    <property type="match status" value="1"/>
</dbReference>
<dbReference type="GO" id="GO:0016787">
    <property type="term" value="F:hydrolase activity"/>
    <property type="evidence" value="ECO:0007669"/>
    <property type="project" value="InterPro"/>
</dbReference>
<feature type="domain" description="Helicase/UvrB N-terminal" evidence="2">
    <location>
        <begin position="84"/>
        <end position="283"/>
    </location>
</feature>
<dbReference type="Pfam" id="PF04851">
    <property type="entry name" value="ResIII"/>
    <property type="match status" value="1"/>
</dbReference>
<dbReference type="InterPro" id="IPR050742">
    <property type="entry name" value="Helicase_Restrict-Modif_Enz"/>
</dbReference>
<dbReference type="InterPro" id="IPR006935">
    <property type="entry name" value="Helicase/UvrB_N"/>
</dbReference>
<dbReference type="GO" id="GO:0003677">
    <property type="term" value="F:DNA binding"/>
    <property type="evidence" value="ECO:0007669"/>
    <property type="project" value="InterPro"/>
</dbReference>
<accession>A0A6N6VMT8</accession>
<dbReference type="InterPro" id="IPR027417">
    <property type="entry name" value="P-loop_NTPase"/>
</dbReference>
<dbReference type="GO" id="GO:0004519">
    <property type="term" value="F:endonuclease activity"/>
    <property type="evidence" value="ECO:0007669"/>
    <property type="project" value="UniProtKB-KW"/>
</dbReference>
<dbReference type="Proteomes" id="UP000468901">
    <property type="component" value="Unassembled WGS sequence"/>
</dbReference>
<evidence type="ECO:0000313" key="3">
    <source>
        <dbReference type="EMBL" id="KAB7740011.1"/>
    </source>
</evidence>
<gene>
    <name evidence="3" type="ORF">F2P47_10850</name>
</gene>
<evidence type="ECO:0000256" key="1">
    <source>
        <dbReference type="SAM" id="Coils"/>
    </source>
</evidence>
<evidence type="ECO:0000259" key="2">
    <source>
        <dbReference type="Pfam" id="PF04851"/>
    </source>
</evidence>
<dbReference type="SUPFAM" id="SSF52540">
    <property type="entry name" value="P-loop containing nucleoside triphosphate hydrolases"/>
    <property type="match status" value="1"/>
</dbReference>
<sequence length="870" mass="97993">MRDLEYQTKVLRSFEAYLSELSAQKKRADGIAEVAKTQPDLNLPVPDFTGEAWSGLKAKGVLPASRSDIPFSPRIDGVGRPVPNACFKVPTGGGKTYLAVGALSRLFGTYLGKNVGFVLWIVPNEAIYTQTKKQLTDREHPYRQMLDRAAAGRVKILEKEDPLDARDIESNLCVMLLMLQSANRDTKDSLRMFRDRGNIRGFFPPETDGEAHRALLDAIPNLAAYSDAESFWPVIKDSLGNALRIVRPVVVMDEGHRAVSDLAFRTLYDFNPCFVLELTATPKDRKAKERTAPPIYANLLVDVMGADLDREGMIKMPLNVFVKNEEDWRSTLQQAKEKLEELASAAERLRADRDRYIRPILLVQVERTGKDQRDGHHIHAEDAKDWLVRAGFDERQIAIKTAETNDLTAPENIDLLSPLCPVRVIITKQALQEGWDCPFAYVLCVLAASTNLSAMTQLVGRILRQPQAEKTGVAALDECYVFCHHMETSSVVAGIKQGLEDDGMGDLVKYVVARDEKTGKKSGARKVARREKFRDTEIYFPLVLNVSEADIRPLDYEQDVVFGIDWNKLDVAALAASIPANAQVPETQMKRIRLSDAGGERIVSEDTGHIAEAQSFDPVYLVRMVSDIVPNPWTAREIVGNLEKALRKRGFDNAMLGAQSGLIVGQLRAELLKQRDDLAETVFRAAVEAGRIQFHLRTDENNWRMPHFIETEQPENARTLRRKNDNPIERSLFAPIYEADFSSQDERDIAVYLDGEAALKWWHRNVARAGQYSLQGWRKDKVYPDLLFALQRGDDIQRLVVLEMKGEHLSGNPDTEYKKSLLKLVAESYQFEQVTSAGKLELVQKGKTTVECDLVLMTDWQRRLPGEFLT</sequence>
<keyword evidence="3" id="KW-0378">Hydrolase</keyword>
<dbReference type="AlphaFoldDB" id="A0A6N6VMT8"/>
<keyword evidence="3" id="KW-0255">Endonuclease</keyword>
<dbReference type="GO" id="GO:0005524">
    <property type="term" value="F:ATP binding"/>
    <property type="evidence" value="ECO:0007669"/>
    <property type="project" value="InterPro"/>
</dbReference>